<dbReference type="PRINTS" id="PR00081">
    <property type="entry name" value="GDHRDH"/>
</dbReference>
<keyword evidence="4" id="KW-1185">Reference proteome</keyword>
<dbReference type="RefSeq" id="WP_218857124.1">
    <property type="nucleotide sequence ID" value="NZ_BAAAPX010000001.1"/>
</dbReference>
<dbReference type="SUPFAM" id="SSF51735">
    <property type="entry name" value="NAD(P)-binding Rossmann-fold domains"/>
    <property type="match status" value="1"/>
</dbReference>
<evidence type="ECO:0000256" key="2">
    <source>
        <dbReference type="ARBA" id="ARBA00023002"/>
    </source>
</evidence>
<dbReference type="InterPro" id="IPR051122">
    <property type="entry name" value="SDR_DHRS6-like"/>
</dbReference>
<reference evidence="3 4" key="1">
    <citation type="submission" date="2020-07" db="EMBL/GenBank/DDBJ databases">
        <title>Sequencing the genomes of 1000 actinobacteria strains.</title>
        <authorList>
            <person name="Klenk H.-P."/>
        </authorList>
    </citation>
    <scope>NUCLEOTIDE SEQUENCE [LARGE SCALE GENOMIC DNA]</scope>
    <source>
        <strain evidence="3 4">DSM 23871</strain>
    </source>
</reference>
<sequence length="277" mass="28706">MVSPVAGLYPVAAGHHGRGINEHNFGVNAMSARTALITGGTSGIGRATALSLHERGYRVAITGQRDESVARARQELPEEILVLQANARSLTDIDRVVAEVGAEFGHLTTLFLNAGTNRPMSLDTWDEAAYDEVFDVNTKCVFYTLVKALPLLTDGGSVIVTVGIGATRSLTGNVIAAGSHAAILGMIPTLALELAPRHIRINAVSPGMTDTPMTRAGVGQAFDDVEGALAAMADSNPFGRLGRPEDVAGTVAYLASDDAAYVTGQEIVVSGGAGLAI</sequence>
<dbReference type="GO" id="GO:0016491">
    <property type="term" value="F:oxidoreductase activity"/>
    <property type="evidence" value="ECO:0007669"/>
    <property type="project" value="UniProtKB-KW"/>
</dbReference>
<comment type="similarity">
    <text evidence="1">Belongs to the short-chain dehydrogenases/reductases (SDR) family.</text>
</comment>
<accession>A0A852T5D7</accession>
<dbReference type="PANTHER" id="PTHR43477">
    <property type="entry name" value="DIHYDROANTICAPSIN 7-DEHYDROGENASE"/>
    <property type="match status" value="1"/>
</dbReference>
<dbReference type="FunFam" id="3.40.50.720:FF:000084">
    <property type="entry name" value="Short-chain dehydrogenase reductase"/>
    <property type="match status" value="1"/>
</dbReference>
<evidence type="ECO:0000313" key="4">
    <source>
        <dbReference type="Proteomes" id="UP000589620"/>
    </source>
</evidence>
<comment type="caution">
    <text evidence="3">The sequence shown here is derived from an EMBL/GenBank/DDBJ whole genome shotgun (WGS) entry which is preliminary data.</text>
</comment>
<gene>
    <name evidence="3" type="ORF">BJ963_003581</name>
</gene>
<proteinExistence type="inferred from homology"/>
<organism evidence="3 4">
    <name type="scientific">Leifsonia soli</name>
    <dbReference type="NCBI Taxonomy" id="582665"/>
    <lineage>
        <taxon>Bacteria</taxon>
        <taxon>Bacillati</taxon>
        <taxon>Actinomycetota</taxon>
        <taxon>Actinomycetes</taxon>
        <taxon>Micrococcales</taxon>
        <taxon>Microbacteriaceae</taxon>
        <taxon>Leifsonia</taxon>
    </lineage>
</organism>
<dbReference type="InterPro" id="IPR036291">
    <property type="entry name" value="NAD(P)-bd_dom_sf"/>
</dbReference>
<dbReference type="Gene3D" id="3.40.50.720">
    <property type="entry name" value="NAD(P)-binding Rossmann-like Domain"/>
    <property type="match status" value="1"/>
</dbReference>
<name>A0A852T5D7_9MICO</name>
<keyword evidence="2" id="KW-0560">Oxidoreductase</keyword>
<evidence type="ECO:0000313" key="3">
    <source>
        <dbReference type="EMBL" id="NYD76062.1"/>
    </source>
</evidence>
<dbReference type="Proteomes" id="UP000589620">
    <property type="component" value="Unassembled WGS sequence"/>
</dbReference>
<dbReference type="CDD" id="cd05233">
    <property type="entry name" value="SDR_c"/>
    <property type="match status" value="1"/>
</dbReference>
<dbReference type="EMBL" id="JACCBJ010000001">
    <property type="protein sequence ID" value="NYD76062.1"/>
    <property type="molecule type" value="Genomic_DNA"/>
</dbReference>
<dbReference type="Pfam" id="PF13561">
    <property type="entry name" value="adh_short_C2"/>
    <property type="match status" value="1"/>
</dbReference>
<dbReference type="PANTHER" id="PTHR43477:SF1">
    <property type="entry name" value="DIHYDROANTICAPSIN 7-DEHYDROGENASE"/>
    <property type="match status" value="1"/>
</dbReference>
<protein>
    <submittedName>
        <fullName evidence="3">NAD(P)-dependent dehydrogenase (Short-subunit alcohol dehydrogenase family)</fullName>
    </submittedName>
</protein>
<dbReference type="InterPro" id="IPR002347">
    <property type="entry name" value="SDR_fam"/>
</dbReference>
<evidence type="ECO:0000256" key="1">
    <source>
        <dbReference type="ARBA" id="ARBA00006484"/>
    </source>
</evidence>
<dbReference type="AlphaFoldDB" id="A0A852T5D7"/>